<evidence type="ECO:0000313" key="2">
    <source>
        <dbReference type="Proteomes" id="UP000332515"/>
    </source>
</evidence>
<protein>
    <submittedName>
        <fullName evidence="1">Haloacid dehalogenase-like hydrolase</fullName>
    </submittedName>
</protein>
<dbReference type="RefSeq" id="WP_153478409.1">
    <property type="nucleotide sequence ID" value="NZ_VWNA01000001.1"/>
</dbReference>
<dbReference type="Gene3D" id="1.20.1440.310">
    <property type="match status" value="1"/>
</dbReference>
<accession>A0A6A7XZ53</accession>
<dbReference type="GO" id="GO:0016787">
    <property type="term" value="F:hydrolase activity"/>
    <property type="evidence" value="ECO:0007669"/>
    <property type="project" value="UniProtKB-KW"/>
</dbReference>
<dbReference type="InterPro" id="IPR023214">
    <property type="entry name" value="HAD_sf"/>
</dbReference>
<dbReference type="InterPro" id="IPR050582">
    <property type="entry name" value="HAD-like_SerB"/>
</dbReference>
<evidence type="ECO:0000313" key="1">
    <source>
        <dbReference type="EMBL" id="MQT11576.1"/>
    </source>
</evidence>
<dbReference type="PANTHER" id="PTHR43344">
    <property type="entry name" value="PHOSPHOSERINE PHOSPHATASE"/>
    <property type="match status" value="1"/>
</dbReference>
<dbReference type="Gene3D" id="3.40.50.1000">
    <property type="entry name" value="HAD superfamily/HAD-like"/>
    <property type="match status" value="1"/>
</dbReference>
<organism evidence="1 2">
    <name type="scientific">Segnochrobactrum spirostomi</name>
    <dbReference type="NCBI Taxonomy" id="2608987"/>
    <lineage>
        <taxon>Bacteria</taxon>
        <taxon>Pseudomonadati</taxon>
        <taxon>Pseudomonadota</taxon>
        <taxon>Alphaproteobacteria</taxon>
        <taxon>Hyphomicrobiales</taxon>
        <taxon>Segnochrobactraceae</taxon>
        <taxon>Segnochrobactrum</taxon>
    </lineage>
</organism>
<reference evidence="1 2" key="1">
    <citation type="submission" date="2019-09" db="EMBL/GenBank/DDBJ databases">
        <title>Segnochrobactrum spirostomi gen. nov., sp. nov., isolated from the ciliate Spirostomum cf. yagiui and description of a novel family, Segnochrobactraceae fam. nov. within the order Rhizobiales of the class Alphaproteobacteria.</title>
        <authorList>
            <person name="Akter S."/>
            <person name="Shazib S.U.A."/>
            <person name="Shin M.K."/>
        </authorList>
    </citation>
    <scope>NUCLEOTIDE SEQUENCE [LARGE SCALE GENOMIC DNA]</scope>
    <source>
        <strain evidence="1 2">Sp-1</strain>
    </source>
</reference>
<dbReference type="Proteomes" id="UP000332515">
    <property type="component" value="Unassembled WGS sequence"/>
</dbReference>
<proteinExistence type="predicted"/>
<dbReference type="SUPFAM" id="SSF56784">
    <property type="entry name" value="HAD-like"/>
    <property type="match status" value="1"/>
</dbReference>
<dbReference type="InterPro" id="IPR036412">
    <property type="entry name" value="HAD-like_sf"/>
</dbReference>
<dbReference type="AlphaFoldDB" id="A0A6A7XZ53"/>
<gene>
    <name evidence="1" type="ORF">F0357_02580</name>
</gene>
<comment type="caution">
    <text evidence="1">The sequence shown here is derived from an EMBL/GenBank/DDBJ whole genome shotgun (WGS) entry which is preliminary data.</text>
</comment>
<sequence>MPDSTPDAIAAALAHWPSDAARRLAETIRRHAGTGAYAVFDMDNTLYRNDIEEALLPFLEAREIVTRETMDPSLAVVPFADEDGRRESLVGYYYRLCEIDDKVGYPWLAQIFAGLKVGDLAGHVAALLGSDEPLVATRFAGGRWIEEEIHRPAIFPAMVELVAALRAHDIAVYIVSAAHEELARVIGCDPVYGFGLPAENVIGVSTLLKDRAAGTVTTARKLMAEGLYHPDAVRDLELTATLWTPTTWMSGKVAAVREYIDLWRKAVVVAGDSPASDGYMLLQNVDIEQGGQRIWVDRSPVHRSALERQWIAPAAARQAALGEPVTADRNWIFVTPDALFVRAAA</sequence>
<dbReference type="EMBL" id="VWNA01000001">
    <property type="protein sequence ID" value="MQT11576.1"/>
    <property type="molecule type" value="Genomic_DNA"/>
</dbReference>
<keyword evidence="2" id="KW-1185">Reference proteome</keyword>
<name>A0A6A7XZ53_9HYPH</name>
<keyword evidence="1" id="KW-0378">Hydrolase</keyword>